<comment type="caution">
    <text evidence="2">The sequence shown here is derived from an EMBL/GenBank/DDBJ whole genome shotgun (WGS) entry which is preliminary data.</text>
</comment>
<dbReference type="Gene3D" id="3.30.300.30">
    <property type="match status" value="1"/>
</dbReference>
<reference evidence="3" key="1">
    <citation type="journal article" date="2019" name="Int. J. Syst. Evol. Microbiol.">
        <title>The Global Catalogue of Microorganisms (GCM) 10K type strain sequencing project: providing services to taxonomists for standard genome sequencing and annotation.</title>
        <authorList>
            <consortium name="The Broad Institute Genomics Platform"/>
            <consortium name="The Broad Institute Genome Sequencing Center for Infectious Disease"/>
            <person name="Wu L."/>
            <person name="Ma J."/>
        </authorList>
    </citation>
    <scope>NUCLEOTIDE SEQUENCE [LARGE SCALE GENOMIC DNA]</scope>
    <source>
        <strain evidence="3">JCM 16114</strain>
    </source>
</reference>
<evidence type="ECO:0000313" key="3">
    <source>
        <dbReference type="Proteomes" id="UP001499843"/>
    </source>
</evidence>
<dbReference type="Pfam" id="PF00501">
    <property type="entry name" value="AMP-binding"/>
    <property type="match status" value="1"/>
</dbReference>
<organism evidence="2 3">
    <name type="scientific">Nonomuraea monospora</name>
    <dbReference type="NCBI Taxonomy" id="568818"/>
    <lineage>
        <taxon>Bacteria</taxon>
        <taxon>Bacillati</taxon>
        <taxon>Actinomycetota</taxon>
        <taxon>Actinomycetes</taxon>
        <taxon>Streptosporangiales</taxon>
        <taxon>Streptosporangiaceae</taxon>
        <taxon>Nonomuraea</taxon>
    </lineage>
</organism>
<dbReference type="InterPro" id="IPR000873">
    <property type="entry name" value="AMP-dep_synth/lig_dom"/>
</dbReference>
<dbReference type="InterPro" id="IPR036736">
    <property type="entry name" value="ACP-like_sf"/>
</dbReference>
<dbReference type="PANTHER" id="PTHR45527">
    <property type="entry name" value="NONRIBOSOMAL PEPTIDE SYNTHETASE"/>
    <property type="match status" value="1"/>
</dbReference>
<dbReference type="CDD" id="cd05930">
    <property type="entry name" value="A_NRPS"/>
    <property type="match status" value="1"/>
</dbReference>
<dbReference type="SUPFAM" id="SSF56801">
    <property type="entry name" value="Acetyl-CoA synthetase-like"/>
    <property type="match status" value="1"/>
</dbReference>
<dbReference type="InterPro" id="IPR009081">
    <property type="entry name" value="PP-bd_ACP"/>
</dbReference>
<dbReference type="EMBL" id="BAAAQX010000004">
    <property type="protein sequence ID" value="GAA2206586.1"/>
    <property type="molecule type" value="Genomic_DNA"/>
</dbReference>
<dbReference type="InterPro" id="IPR025110">
    <property type="entry name" value="AMP-bd_C"/>
</dbReference>
<keyword evidence="3" id="KW-1185">Reference proteome</keyword>
<evidence type="ECO:0000259" key="1">
    <source>
        <dbReference type="PROSITE" id="PS50075"/>
    </source>
</evidence>
<evidence type="ECO:0000313" key="2">
    <source>
        <dbReference type="EMBL" id="GAA2206586.1"/>
    </source>
</evidence>
<dbReference type="Proteomes" id="UP001499843">
    <property type="component" value="Unassembled WGS sequence"/>
</dbReference>
<feature type="domain" description="Carrier" evidence="1">
    <location>
        <begin position="553"/>
        <end position="628"/>
    </location>
</feature>
<dbReference type="Pfam" id="PF00550">
    <property type="entry name" value="PP-binding"/>
    <property type="match status" value="1"/>
</dbReference>
<dbReference type="InterPro" id="IPR045851">
    <property type="entry name" value="AMP-bd_C_sf"/>
</dbReference>
<dbReference type="RefSeq" id="WP_344472938.1">
    <property type="nucleotide sequence ID" value="NZ_BAAAQX010000004.1"/>
</dbReference>
<dbReference type="Pfam" id="PF13193">
    <property type="entry name" value="AMP-binding_C"/>
    <property type="match status" value="1"/>
</dbReference>
<accession>A0ABP5P6L8</accession>
<protein>
    <submittedName>
        <fullName evidence="2">Non-ribosomal peptide synthetase</fullName>
    </submittedName>
</protein>
<dbReference type="SUPFAM" id="SSF47336">
    <property type="entry name" value="ACP-like"/>
    <property type="match status" value="1"/>
</dbReference>
<dbReference type="Gene3D" id="2.30.38.10">
    <property type="entry name" value="Luciferase, Domain 3"/>
    <property type="match status" value="1"/>
</dbReference>
<dbReference type="PROSITE" id="PS00455">
    <property type="entry name" value="AMP_BINDING"/>
    <property type="match status" value="1"/>
</dbReference>
<dbReference type="Gene3D" id="3.40.50.980">
    <property type="match status" value="2"/>
</dbReference>
<dbReference type="InterPro" id="IPR020845">
    <property type="entry name" value="AMP-binding_CS"/>
</dbReference>
<gene>
    <name evidence="2" type="ORF">GCM10009850_020440</name>
</gene>
<name>A0ABP5P6L8_9ACTN</name>
<dbReference type="Gene3D" id="3.40.50.1820">
    <property type="entry name" value="alpha/beta hydrolase"/>
    <property type="match status" value="1"/>
</dbReference>
<dbReference type="InterPro" id="IPR029058">
    <property type="entry name" value="AB_hydrolase_fold"/>
</dbReference>
<dbReference type="NCBIfam" id="TIGR01733">
    <property type="entry name" value="AA-adenyl-dom"/>
    <property type="match status" value="1"/>
</dbReference>
<dbReference type="PANTHER" id="PTHR45527:SF1">
    <property type="entry name" value="FATTY ACID SYNTHASE"/>
    <property type="match status" value="1"/>
</dbReference>
<proteinExistence type="predicted"/>
<dbReference type="InterPro" id="IPR010071">
    <property type="entry name" value="AA_adenyl_dom"/>
</dbReference>
<dbReference type="PROSITE" id="PS50075">
    <property type="entry name" value="CARRIER"/>
    <property type="match status" value="1"/>
</dbReference>
<sequence length="646" mass="67558">MSPTISSLFEEQVARTPGAPAIQHPDAGRELSYRDLSREANRLAQALVARGLPAAGTVAVCLPQGVDRIAAFLAAGKAGAAYVSMDPALPRARHEFIAGDSRADIVITVEELAGHFPGTPALLVDADRAEIAAMPPEAPPARPANEVAIIYYTSGTTGTPKGVLASHEGVAHFLRSLRDPALSPSDRMAQINNPAFDATTFEVYGALTSGGCLVIISRDLLTDPAEFGEAIKRHGITTALVATSVFHEIAAGNPAAFAPMRVLVVGGEALDPRRARDVLAVGRPGHLLNAYGPTETTTFVTWHEVTAVADDTRFIPIGLPLGEVRAYVLDKDLRPVPDGEAGELCLAGPCLALGYLGRPELTEAAFVPDPAVPGELMYRTGDFARRGAGGVLEFTGRIDRQVKLRGYRIELGEIEAQVVAHPDVAGGAVIVEGEGDGRRLAAYVVPAQGGDGDIPGRLRAYLAERLPLWMVPGLTVLDRLPLTPTGKLDRAALSATVEERRAEAGRTHAGLTGADASTAGRAHASLTSAGAGAGALGSAGEAGSDQVGGAGLDGVAPLESWLAGVWTELTGIAPKGPDDDFFVIGGHSVLVGRLRARVRAVLGTQPPLRDYFRNSRLSEQAAMLRRHDAGRNLDALVTALPDRQAQ</sequence>